<evidence type="ECO:0000313" key="2">
    <source>
        <dbReference type="Proteomes" id="UP000031672"/>
    </source>
</evidence>
<dbReference type="AlphaFoldDB" id="A0A0C2KFG4"/>
<evidence type="ECO:0000313" key="1">
    <source>
        <dbReference type="EMBL" id="KII80928.1"/>
    </source>
</evidence>
<keyword evidence="2" id="KW-1185">Reference proteome</keyword>
<comment type="caution">
    <text evidence="1">The sequence shown here is derived from an EMBL/GenBank/DDBJ whole genome shotgun (WGS) entry which is preliminary data.</text>
</comment>
<dbReference type="Proteomes" id="UP000031672">
    <property type="component" value="Unassembled WGS sequence"/>
</dbReference>
<accession>A0A0C2KFG4</accession>
<sequence length="70" mass="8338">MDLDDLDDLDEIIDCIDEIELNNDIEPNNYQATIEKLYENLHILNVVSGYKQRVLQEKHHKDLFDLNFAY</sequence>
<organism evidence="1 2">
    <name type="scientific">Vibrio renipiscarius</name>
    <dbReference type="NCBI Taxonomy" id="1461322"/>
    <lineage>
        <taxon>Bacteria</taxon>
        <taxon>Pseudomonadati</taxon>
        <taxon>Pseudomonadota</taxon>
        <taxon>Gammaproteobacteria</taxon>
        <taxon>Vibrionales</taxon>
        <taxon>Vibrionaceae</taxon>
        <taxon>Vibrio</taxon>
    </lineage>
</organism>
<gene>
    <name evidence="1" type="ORF">OJ16_06485</name>
</gene>
<name>A0A0C2KFG4_9VIBR</name>
<reference evidence="1 2" key="1">
    <citation type="submission" date="2014-11" db="EMBL/GenBank/DDBJ databases">
        <title>Draft Genome Sequence of Vibrio piscirenalis strains CECT 8603T and CECT 8604, two marine Gammaproteobacterium isolated from cultured gilthead sea bream (Sparus aurata).</title>
        <authorList>
            <person name="Arahal D.R."/>
            <person name="Rodrigo-Torres L."/>
            <person name="Lucena T."/>
            <person name="Pujalte M.J."/>
        </authorList>
    </citation>
    <scope>NUCLEOTIDE SEQUENCE [LARGE SCALE GENOMIC DNA]</scope>
    <source>
        <strain evidence="1 2">DCR 1-4-2</strain>
    </source>
</reference>
<proteinExistence type="predicted"/>
<dbReference type="EMBL" id="JTKH01000006">
    <property type="protein sequence ID" value="KII80928.1"/>
    <property type="molecule type" value="Genomic_DNA"/>
</dbReference>
<protein>
    <submittedName>
        <fullName evidence="1">Uncharacterized protein</fullName>
    </submittedName>
</protein>